<dbReference type="RefSeq" id="XP_067510941.1">
    <property type="nucleotide sequence ID" value="XM_067654840.1"/>
</dbReference>
<dbReference type="VEuPathDB" id="FungiDB:RO3G_00249"/>
<dbReference type="OrthoDB" id="2430203at2759"/>
<dbReference type="PANTHER" id="PTHR33977:SF1">
    <property type="entry name" value="ZINC ION BINDING PROTEIN"/>
    <property type="match status" value="1"/>
</dbReference>
<dbReference type="Proteomes" id="UP000009138">
    <property type="component" value="Unassembled WGS sequence"/>
</dbReference>
<proteinExistence type="predicted"/>
<evidence type="ECO:0000313" key="2">
    <source>
        <dbReference type="Proteomes" id="UP000009138"/>
    </source>
</evidence>
<name>I1BH65_RHIO9</name>
<dbReference type="AlphaFoldDB" id="I1BH65"/>
<reference evidence="1 2" key="1">
    <citation type="journal article" date="2009" name="PLoS Genet.">
        <title>Genomic analysis of the basal lineage fungus Rhizopus oryzae reveals a whole-genome duplication.</title>
        <authorList>
            <person name="Ma L.-J."/>
            <person name="Ibrahim A.S."/>
            <person name="Skory C."/>
            <person name="Grabherr M.G."/>
            <person name="Burger G."/>
            <person name="Butler M."/>
            <person name="Elias M."/>
            <person name="Idnurm A."/>
            <person name="Lang B.F."/>
            <person name="Sone T."/>
            <person name="Abe A."/>
            <person name="Calvo S.E."/>
            <person name="Corrochano L.M."/>
            <person name="Engels R."/>
            <person name="Fu J."/>
            <person name="Hansberg W."/>
            <person name="Kim J.-M."/>
            <person name="Kodira C.D."/>
            <person name="Koehrsen M.J."/>
            <person name="Liu B."/>
            <person name="Miranda-Saavedra D."/>
            <person name="O'Leary S."/>
            <person name="Ortiz-Castellanos L."/>
            <person name="Poulter R."/>
            <person name="Rodriguez-Romero J."/>
            <person name="Ruiz-Herrera J."/>
            <person name="Shen Y.-Q."/>
            <person name="Zeng Q."/>
            <person name="Galagan J."/>
            <person name="Birren B.W."/>
            <person name="Cuomo C.A."/>
            <person name="Wickes B.L."/>
        </authorList>
    </citation>
    <scope>NUCLEOTIDE SEQUENCE [LARGE SCALE GENOMIC DNA]</scope>
    <source>
        <strain evidence="2">RA 99-880 / ATCC MYA-4621 / FGSC 9543 / NRRL 43880</strain>
    </source>
</reference>
<protein>
    <submittedName>
        <fullName evidence="1">Uncharacterized protein</fullName>
    </submittedName>
</protein>
<dbReference type="PANTHER" id="PTHR33977">
    <property type="entry name" value="ZINC ION BINDING PROTEIN"/>
    <property type="match status" value="1"/>
</dbReference>
<dbReference type="OMA" id="YSMHASF"/>
<dbReference type="GeneID" id="93607221"/>
<gene>
    <name evidence="1" type="ORF">RO3G_00249</name>
</gene>
<organism evidence="1 2">
    <name type="scientific">Rhizopus delemar (strain RA 99-880 / ATCC MYA-4621 / FGSC 9543 / NRRL 43880)</name>
    <name type="common">Mucormycosis agent</name>
    <name type="synonym">Rhizopus arrhizus var. delemar</name>
    <dbReference type="NCBI Taxonomy" id="246409"/>
    <lineage>
        <taxon>Eukaryota</taxon>
        <taxon>Fungi</taxon>
        <taxon>Fungi incertae sedis</taxon>
        <taxon>Mucoromycota</taxon>
        <taxon>Mucoromycotina</taxon>
        <taxon>Mucoromycetes</taxon>
        <taxon>Mucorales</taxon>
        <taxon>Mucorineae</taxon>
        <taxon>Rhizopodaceae</taxon>
        <taxon>Rhizopus</taxon>
    </lineage>
</organism>
<dbReference type="STRING" id="246409.I1BH65"/>
<dbReference type="EMBL" id="CH476732">
    <property type="protein sequence ID" value="EIE75545.1"/>
    <property type="molecule type" value="Genomic_DNA"/>
</dbReference>
<sequence>MMRYLQKIVYEEDKNQFLQMVTAFQLEYADQSKFMDYFIRSWCAEDKMKVWSRSFKDRQYSHMLTNNYIESWHNQLKTVFLGRVRNKRLDKLVFVLVNDVEYYLNQEFERVVQGNGAMSPFFKQQRLRELEAEEVD</sequence>
<dbReference type="eggNOG" id="ENOG502TDHX">
    <property type="taxonomic scope" value="Eukaryota"/>
</dbReference>
<dbReference type="InParanoid" id="I1BH65"/>
<keyword evidence="2" id="KW-1185">Reference proteome</keyword>
<accession>I1BH65</accession>
<evidence type="ECO:0000313" key="1">
    <source>
        <dbReference type="EMBL" id="EIE75545.1"/>
    </source>
</evidence>